<proteinExistence type="predicted"/>
<dbReference type="RefSeq" id="WP_154670068.1">
    <property type="nucleotide sequence ID" value="NZ_DUQN01000005.1"/>
</dbReference>
<protein>
    <submittedName>
        <fullName evidence="1">Uncharacterized protein</fullName>
    </submittedName>
</protein>
<name>A0A1G4G815_9BACT</name>
<accession>A0A1G4G815</accession>
<evidence type="ECO:0000313" key="2">
    <source>
        <dbReference type="Proteomes" id="UP000178485"/>
    </source>
</evidence>
<dbReference type="Proteomes" id="UP000178485">
    <property type="component" value="Chromosome i"/>
</dbReference>
<organism evidence="1 2">
    <name type="scientific">Petrimonas mucosa</name>
    <dbReference type="NCBI Taxonomy" id="1642646"/>
    <lineage>
        <taxon>Bacteria</taxon>
        <taxon>Pseudomonadati</taxon>
        <taxon>Bacteroidota</taxon>
        <taxon>Bacteroidia</taxon>
        <taxon>Bacteroidales</taxon>
        <taxon>Dysgonomonadaceae</taxon>
        <taxon>Petrimonas</taxon>
    </lineage>
</organism>
<evidence type="ECO:0000313" key="1">
    <source>
        <dbReference type="EMBL" id="SCM58578.1"/>
    </source>
</evidence>
<reference evidence="1 2" key="1">
    <citation type="submission" date="2016-08" db="EMBL/GenBank/DDBJ databases">
        <authorList>
            <person name="Seilhamer J.J."/>
        </authorList>
    </citation>
    <scope>NUCLEOTIDE SEQUENCE [LARGE SCALE GENOMIC DNA]</scope>
    <source>
        <strain evidence="1">ING2-E5A</strain>
    </source>
</reference>
<sequence>MIHTNDMKKYFILLALISLSSSLLSQQLEGNYKEKSDSLSFSRGKVSFSLSGFGALVTRIIGEGSYELVGDYLLIDTHEYPGEKSAVQILDGVSRDSVTVKVLGPNNYPLQGALLEYMSESGKVIRSDISNELGESQLPRDRKIRKIRVSNLGYDEIRFDVTEGNDFRVTLAKDNVIENQTVALKISREDEETLSILLLTDNFDPGKEKMKALEKLYEKARKSNLLAKRLKKEYIPTYHYQGR</sequence>
<gene>
    <name evidence="1" type="ORF">ING2E5A_1870</name>
</gene>
<dbReference type="AlphaFoldDB" id="A0A1G4G815"/>
<dbReference type="EMBL" id="LT608328">
    <property type="protein sequence ID" value="SCM58578.1"/>
    <property type="molecule type" value="Genomic_DNA"/>
</dbReference>
<keyword evidence="2" id="KW-1185">Reference proteome</keyword>
<dbReference type="KEGG" id="pmuc:ING2E5A_1870"/>